<feature type="binding site" evidence="1">
    <location>
        <position position="37"/>
    </location>
    <ligand>
        <name>Mg(2+)</name>
        <dbReference type="ChEBI" id="CHEBI:18420"/>
        <label>4</label>
    </ligand>
</feature>
<feature type="binding site" evidence="1">
    <location>
        <position position="60"/>
    </location>
    <ligand>
        <name>substrate</name>
    </ligand>
</feature>
<dbReference type="InterPro" id="IPR036921">
    <property type="entry name" value="PurM-like_N_sf"/>
</dbReference>
<dbReference type="PANTHER" id="PTHR30270:SF0">
    <property type="entry name" value="THIAMINE-MONOPHOSPHATE KINASE"/>
    <property type="match status" value="1"/>
</dbReference>
<dbReference type="AlphaFoldDB" id="A0A1P8F9R3"/>
<feature type="binding site" evidence="1">
    <location>
        <position position="82"/>
    </location>
    <ligand>
        <name>Mg(2+)</name>
        <dbReference type="ChEBI" id="CHEBI:18420"/>
        <label>3</label>
    </ligand>
</feature>
<comment type="similarity">
    <text evidence="1">Belongs to the thiamine-monophosphate kinase family.</text>
</comment>
<comment type="pathway">
    <text evidence="1">Cofactor biosynthesis; thiamine diphosphate biosynthesis; thiamine diphosphate from thiamine phosphate: step 1/1.</text>
</comment>
<feature type="binding site" evidence="1">
    <location>
        <position position="53"/>
    </location>
    <ligand>
        <name>Mg(2+)</name>
        <dbReference type="ChEBI" id="CHEBI:18420"/>
        <label>2</label>
    </ligand>
</feature>
<feature type="binding site" evidence="1">
    <location>
        <position position="325"/>
    </location>
    <ligand>
        <name>substrate</name>
    </ligand>
</feature>
<feature type="binding site" evidence="1">
    <location>
        <position position="52"/>
    </location>
    <ligand>
        <name>Mg(2+)</name>
        <dbReference type="ChEBI" id="CHEBI:18420"/>
        <label>1</label>
    </ligand>
</feature>
<comment type="function">
    <text evidence="1">Catalyzes the ATP-dependent phosphorylation of thiamine-monophosphate (TMP) to form thiamine-pyrophosphate (TPP), the active form of vitamin B1.</text>
</comment>
<dbReference type="PANTHER" id="PTHR30270">
    <property type="entry name" value="THIAMINE-MONOPHOSPHATE KINASE"/>
    <property type="match status" value="1"/>
</dbReference>
<accession>A0A1P8F9R3</accession>
<evidence type="ECO:0000313" key="5">
    <source>
        <dbReference type="Proteomes" id="UP000185934"/>
    </source>
</evidence>
<feature type="binding site" evidence="1">
    <location>
        <begin position="129"/>
        <end position="130"/>
    </location>
    <ligand>
        <name>ATP</name>
        <dbReference type="ChEBI" id="CHEBI:30616"/>
    </ligand>
</feature>
<dbReference type="InterPro" id="IPR010918">
    <property type="entry name" value="PurM-like_C_dom"/>
</dbReference>
<dbReference type="Pfam" id="PF02769">
    <property type="entry name" value="AIRS_C"/>
    <property type="match status" value="1"/>
</dbReference>
<feature type="binding site" evidence="1">
    <location>
        <position position="82"/>
    </location>
    <ligand>
        <name>Mg(2+)</name>
        <dbReference type="ChEBI" id="CHEBI:18420"/>
        <label>2</label>
    </ligand>
</feature>
<gene>
    <name evidence="1 4" type="primary">thiL</name>
    <name evidence="4" type="ORF">Dform_01890</name>
</gene>
<evidence type="ECO:0000256" key="1">
    <source>
        <dbReference type="HAMAP-Rule" id="MF_02128"/>
    </source>
</evidence>
<dbReference type="InterPro" id="IPR006283">
    <property type="entry name" value="ThiL-like"/>
</dbReference>
<feature type="binding site" evidence="1">
    <location>
        <position position="225"/>
    </location>
    <ligand>
        <name>Mg(2+)</name>
        <dbReference type="ChEBI" id="CHEBI:18420"/>
        <label>5</label>
    </ligand>
</feature>
<dbReference type="STRING" id="1839801.Dform_01890"/>
<dbReference type="UniPathway" id="UPA00060">
    <property type="reaction ID" value="UER00142"/>
</dbReference>
<feature type="binding site" evidence="1">
    <location>
        <position position="271"/>
    </location>
    <ligand>
        <name>substrate</name>
    </ligand>
</feature>
<dbReference type="InterPro" id="IPR016188">
    <property type="entry name" value="PurM-like_N"/>
</dbReference>
<feature type="domain" description="PurM-like N-terminal" evidence="2">
    <location>
        <begin position="35"/>
        <end position="147"/>
    </location>
</feature>
<keyword evidence="1" id="KW-0067">ATP-binding</keyword>
<dbReference type="OrthoDB" id="9802811at2"/>
<evidence type="ECO:0000259" key="3">
    <source>
        <dbReference type="Pfam" id="PF02769"/>
    </source>
</evidence>
<feature type="binding site" evidence="1">
    <location>
        <position position="37"/>
    </location>
    <ligand>
        <name>Mg(2+)</name>
        <dbReference type="ChEBI" id="CHEBI:18420"/>
        <label>3</label>
    </ligand>
</feature>
<dbReference type="GO" id="GO:0009030">
    <property type="term" value="F:thiamine-phosphate kinase activity"/>
    <property type="evidence" value="ECO:0007669"/>
    <property type="project" value="UniProtKB-UniRule"/>
</dbReference>
<dbReference type="EC" id="2.7.4.16" evidence="1"/>
<keyword evidence="5" id="KW-1185">Reference proteome</keyword>
<dbReference type="Pfam" id="PF00586">
    <property type="entry name" value="AIRS"/>
    <property type="match status" value="1"/>
</dbReference>
<evidence type="ECO:0000259" key="2">
    <source>
        <dbReference type="Pfam" id="PF00586"/>
    </source>
</evidence>
<dbReference type="KEGG" id="dfo:Dform_01890"/>
<comment type="miscellaneous">
    <text evidence="1">Reaction mechanism of ThiL seems to utilize a direct, inline transfer of the gamma-phosphate of ATP to TMP rather than a phosphorylated enzyme intermediate.</text>
</comment>
<dbReference type="HAMAP" id="MF_02128">
    <property type="entry name" value="TMP_kinase"/>
    <property type="match status" value="1"/>
</dbReference>
<feature type="binding site" evidence="1">
    <location>
        <position position="53"/>
    </location>
    <ligand>
        <name>Mg(2+)</name>
        <dbReference type="ChEBI" id="CHEBI:18420"/>
        <label>1</label>
    </ligand>
</feature>
<feature type="binding site" evidence="1">
    <location>
        <position position="156"/>
    </location>
    <ligand>
        <name>ATP</name>
        <dbReference type="ChEBI" id="CHEBI:30616"/>
    </ligand>
</feature>
<dbReference type="GO" id="GO:0000287">
    <property type="term" value="F:magnesium ion binding"/>
    <property type="evidence" value="ECO:0007669"/>
    <property type="project" value="UniProtKB-UniRule"/>
</dbReference>
<dbReference type="NCBIfam" id="TIGR01379">
    <property type="entry name" value="thiL"/>
    <property type="match status" value="1"/>
</dbReference>
<feature type="binding site" evidence="1">
    <location>
        <position position="224"/>
    </location>
    <ligand>
        <name>ATP</name>
        <dbReference type="ChEBI" id="CHEBI:30616"/>
    </ligand>
</feature>
<keyword evidence="1" id="KW-0784">Thiamine biosynthesis</keyword>
<dbReference type="InterPro" id="IPR036676">
    <property type="entry name" value="PurM-like_C_sf"/>
</dbReference>
<dbReference type="GO" id="GO:0005524">
    <property type="term" value="F:ATP binding"/>
    <property type="evidence" value="ECO:0007669"/>
    <property type="project" value="UniProtKB-UniRule"/>
</dbReference>
<keyword evidence="1" id="KW-0547">Nucleotide-binding</keyword>
<dbReference type="SUPFAM" id="SSF56042">
    <property type="entry name" value="PurM C-terminal domain-like"/>
    <property type="match status" value="1"/>
</dbReference>
<organism evidence="4 5">
    <name type="scientific">Dehalogenimonas formicexedens</name>
    <dbReference type="NCBI Taxonomy" id="1839801"/>
    <lineage>
        <taxon>Bacteria</taxon>
        <taxon>Bacillati</taxon>
        <taxon>Chloroflexota</taxon>
        <taxon>Dehalococcoidia</taxon>
        <taxon>Dehalococcoidales</taxon>
        <taxon>Dehalococcoidaceae</taxon>
        <taxon>Dehalogenimonas</taxon>
    </lineage>
</organism>
<feature type="binding site" evidence="1">
    <location>
        <position position="112"/>
    </location>
    <ligand>
        <name>ATP</name>
        <dbReference type="ChEBI" id="CHEBI:30616"/>
    </ligand>
</feature>
<reference evidence="5" key="1">
    <citation type="submission" date="2016-11" db="EMBL/GenBank/DDBJ databases">
        <title>Dehalogenimonas formicexedens sp. nov., a chlorinated alkane respiring bacterium isolated from contaminated groundwater.</title>
        <authorList>
            <person name="Key T.A."/>
            <person name="Bowman K.S."/>
            <person name="Lee I."/>
            <person name="Chun J."/>
            <person name="Albuquerque L."/>
            <person name="da Costa M.S."/>
            <person name="Rainey F.A."/>
            <person name="Moe W.M."/>
        </authorList>
    </citation>
    <scope>NUCLEOTIDE SEQUENCE [LARGE SCALE GENOMIC DNA]</scope>
    <source>
        <strain evidence="5">NSZ-14</strain>
    </source>
</reference>
<name>A0A1P8F9R3_9CHLR</name>
<feature type="binding site" evidence="1">
    <location>
        <position position="51"/>
    </location>
    <ligand>
        <name>Mg(2+)</name>
        <dbReference type="ChEBI" id="CHEBI:18420"/>
        <label>4</label>
    </ligand>
</feature>
<dbReference type="GO" id="GO:0009229">
    <property type="term" value="P:thiamine diphosphate biosynthetic process"/>
    <property type="evidence" value="ECO:0007669"/>
    <property type="project" value="UniProtKB-UniRule"/>
</dbReference>
<sequence length="328" mass="34764">MKASKSGEFALIDRIIAEINKVKPGEWNALVSGIGDDAALIRTRSRYQVATTDCLVEDVHFKKSFLDWNALGWKALAINLSDIAAMGGTPNYALVSLAIPLNTEVEDVLRLYRGMLEAARESGTIIAGGNISRASEIAVHTTVIGEVPARGKALLRSKAKKGDLIAVTGRLGAAAGGLRTLAGSLHAARIDAEALEKAFWYPQPRIDVGRILVKNGIRCGMDVSDGLVADLGHILEMSRAGARIEAARIPVHPSVAVLGFEGLDLALTGGEDYELLFTGKKEAIEKVAAEACCPITIIGEVTRGAGKLEVVGSDGKLIPVENGGWHHF</sequence>
<dbReference type="Proteomes" id="UP000185934">
    <property type="component" value="Chromosome"/>
</dbReference>
<keyword evidence="1 4" id="KW-0808">Transferase</keyword>
<dbReference type="EMBL" id="CP018258">
    <property type="protein sequence ID" value="APV45207.1"/>
    <property type="molecule type" value="Genomic_DNA"/>
</dbReference>
<evidence type="ECO:0000313" key="4">
    <source>
        <dbReference type="EMBL" id="APV45207.1"/>
    </source>
</evidence>
<keyword evidence="1" id="KW-0460">Magnesium</keyword>
<dbReference type="SUPFAM" id="SSF55326">
    <property type="entry name" value="PurM N-terminal domain-like"/>
    <property type="match status" value="1"/>
</dbReference>
<comment type="catalytic activity">
    <reaction evidence="1">
        <text>thiamine phosphate + ATP = thiamine diphosphate + ADP</text>
        <dbReference type="Rhea" id="RHEA:15913"/>
        <dbReference type="ChEBI" id="CHEBI:30616"/>
        <dbReference type="ChEBI" id="CHEBI:37575"/>
        <dbReference type="ChEBI" id="CHEBI:58937"/>
        <dbReference type="ChEBI" id="CHEBI:456216"/>
        <dbReference type="EC" id="2.7.4.16"/>
    </reaction>
</comment>
<feature type="binding site" evidence="1">
    <location>
        <position position="222"/>
    </location>
    <ligand>
        <name>Mg(2+)</name>
        <dbReference type="ChEBI" id="CHEBI:18420"/>
        <label>3</label>
    </ligand>
</feature>
<feature type="binding site" evidence="1">
    <location>
        <position position="130"/>
    </location>
    <ligand>
        <name>Mg(2+)</name>
        <dbReference type="ChEBI" id="CHEBI:18420"/>
        <label>1</label>
    </ligand>
</feature>
<dbReference type="PIRSF" id="PIRSF005303">
    <property type="entry name" value="Thiam_monoph_kin"/>
    <property type="match status" value="1"/>
</dbReference>
<feature type="domain" description="PurM-like C-terminal" evidence="3">
    <location>
        <begin position="160"/>
        <end position="305"/>
    </location>
</feature>
<dbReference type="Gene3D" id="3.30.1330.10">
    <property type="entry name" value="PurM-like, N-terminal domain"/>
    <property type="match status" value="1"/>
</dbReference>
<protein>
    <recommendedName>
        <fullName evidence="1">Thiamine-monophosphate kinase</fullName>
        <shortName evidence="1">TMP kinase</shortName>
        <shortName evidence="1">Thiamine-phosphate kinase</shortName>
        <ecNumber evidence="1">2.7.4.16</ecNumber>
    </recommendedName>
</protein>
<keyword evidence="1 4" id="KW-0418">Kinase</keyword>
<dbReference type="RefSeq" id="WP_076004780.1">
    <property type="nucleotide sequence ID" value="NZ_CP018258.1"/>
</dbReference>
<proteinExistence type="inferred from homology"/>
<dbReference type="CDD" id="cd02194">
    <property type="entry name" value="ThiL"/>
    <property type="match status" value="1"/>
</dbReference>
<feature type="binding site" evidence="1">
    <location>
        <position position="82"/>
    </location>
    <ligand>
        <name>Mg(2+)</name>
        <dbReference type="ChEBI" id="CHEBI:18420"/>
        <label>4</label>
    </ligand>
</feature>
<dbReference type="Gene3D" id="3.90.650.10">
    <property type="entry name" value="PurM-like C-terminal domain"/>
    <property type="match status" value="1"/>
</dbReference>
<dbReference type="GO" id="GO:0009228">
    <property type="term" value="P:thiamine biosynthetic process"/>
    <property type="evidence" value="ECO:0007669"/>
    <property type="project" value="UniProtKB-KW"/>
</dbReference>
<keyword evidence="1" id="KW-0479">Metal-binding</keyword>